<dbReference type="WBParaSite" id="sdigi.contig367.g7796.t1">
    <property type="protein sequence ID" value="sdigi.contig367.g7796.t1"/>
    <property type="gene ID" value="sdigi.contig367.g7796"/>
</dbReference>
<sequence length="69" mass="7629">MIFQNSICSSADILERRNLPMLAKTILALNKFSLPINSRNQQRSTTKTRTTTTTTATATAIDGRTQTNV</sequence>
<keyword evidence="2" id="KW-1185">Reference proteome</keyword>
<evidence type="ECO:0000313" key="3">
    <source>
        <dbReference type="WBParaSite" id="sdigi.contig367.g7796.t1"/>
    </source>
</evidence>
<accession>A0A915PYN0</accession>
<evidence type="ECO:0000256" key="1">
    <source>
        <dbReference type="SAM" id="MobiDB-lite"/>
    </source>
</evidence>
<dbReference type="AlphaFoldDB" id="A0A915PYN0"/>
<feature type="region of interest" description="Disordered" evidence="1">
    <location>
        <begin position="39"/>
        <end position="69"/>
    </location>
</feature>
<proteinExistence type="predicted"/>
<protein>
    <submittedName>
        <fullName evidence="3">Uncharacterized protein</fullName>
    </submittedName>
</protein>
<organism evidence="2 3">
    <name type="scientific">Setaria digitata</name>
    <dbReference type="NCBI Taxonomy" id="48799"/>
    <lineage>
        <taxon>Eukaryota</taxon>
        <taxon>Metazoa</taxon>
        <taxon>Ecdysozoa</taxon>
        <taxon>Nematoda</taxon>
        <taxon>Chromadorea</taxon>
        <taxon>Rhabditida</taxon>
        <taxon>Spirurina</taxon>
        <taxon>Spiruromorpha</taxon>
        <taxon>Filarioidea</taxon>
        <taxon>Setariidae</taxon>
        <taxon>Setaria</taxon>
    </lineage>
</organism>
<dbReference type="Proteomes" id="UP000887581">
    <property type="component" value="Unplaced"/>
</dbReference>
<name>A0A915PYN0_9BILA</name>
<feature type="compositionally biased region" description="Low complexity" evidence="1">
    <location>
        <begin position="45"/>
        <end position="60"/>
    </location>
</feature>
<evidence type="ECO:0000313" key="2">
    <source>
        <dbReference type="Proteomes" id="UP000887581"/>
    </source>
</evidence>
<reference evidence="3" key="1">
    <citation type="submission" date="2022-11" db="UniProtKB">
        <authorList>
            <consortium name="WormBaseParasite"/>
        </authorList>
    </citation>
    <scope>IDENTIFICATION</scope>
</reference>